<accession>A0A202BBZ8</accession>
<dbReference type="Gene3D" id="1.10.10.10">
    <property type="entry name" value="Winged helix-like DNA-binding domain superfamily/Winged helix DNA-binding domain"/>
    <property type="match status" value="1"/>
</dbReference>
<dbReference type="EMBL" id="NHOO01000005">
    <property type="protein sequence ID" value="OVE49073.1"/>
    <property type="molecule type" value="Genomic_DNA"/>
</dbReference>
<name>A0A202BBZ8_CHRVL</name>
<dbReference type="Pfam" id="PF00583">
    <property type="entry name" value="Acetyltransf_1"/>
    <property type="match status" value="1"/>
</dbReference>
<proteinExistence type="predicted"/>
<evidence type="ECO:0000259" key="2">
    <source>
        <dbReference type="PROSITE" id="PS51186"/>
    </source>
</evidence>
<dbReference type="PANTHER" id="PTHR33164:SF43">
    <property type="entry name" value="HTH-TYPE TRANSCRIPTIONAL REPRESSOR YETL"/>
    <property type="match status" value="1"/>
</dbReference>
<dbReference type="InterPro" id="IPR016181">
    <property type="entry name" value="Acyl_CoA_acyltransferase"/>
</dbReference>
<dbReference type="InterPro" id="IPR000182">
    <property type="entry name" value="GNAT_dom"/>
</dbReference>
<dbReference type="InterPro" id="IPR000835">
    <property type="entry name" value="HTH_MarR-typ"/>
</dbReference>
<dbReference type="SUPFAM" id="SSF46785">
    <property type="entry name" value="Winged helix' DNA-binding domain"/>
    <property type="match status" value="1"/>
</dbReference>
<dbReference type="SUPFAM" id="SSF55729">
    <property type="entry name" value="Acyl-CoA N-acyltransferases (Nat)"/>
    <property type="match status" value="1"/>
</dbReference>
<dbReference type="InterPro" id="IPR036390">
    <property type="entry name" value="WH_DNA-bd_sf"/>
</dbReference>
<feature type="domain" description="HTH marR-type" evidence="1">
    <location>
        <begin position="1"/>
        <end position="144"/>
    </location>
</feature>
<evidence type="ECO:0000313" key="3">
    <source>
        <dbReference type="EMBL" id="OVE49073.1"/>
    </source>
</evidence>
<dbReference type="InterPro" id="IPR039422">
    <property type="entry name" value="MarR/SlyA-like"/>
</dbReference>
<dbReference type="SMART" id="SM00347">
    <property type="entry name" value="HTH_MARR"/>
    <property type="match status" value="1"/>
</dbReference>
<dbReference type="GO" id="GO:0003700">
    <property type="term" value="F:DNA-binding transcription factor activity"/>
    <property type="evidence" value="ECO:0007669"/>
    <property type="project" value="InterPro"/>
</dbReference>
<dbReference type="AlphaFoldDB" id="A0A202BBZ8"/>
<dbReference type="PROSITE" id="PS50995">
    <property type="entry name" value="HTH_MARR_2"/>
    <property type="match status" value="1"/>
</dbReference>
<organism evidence="3 4">
    <name type="scientific">Chromobacterium violaceum</name>
    <dbReference type="NCBI Taxonomy" id="536"/>
    <lineage>
        <taxon>Bacteria</taxon>
        <taxon>Pseudomonadati</taxon>
        <taxon>Pseudomonadota</taxon>
        <taxon>Betaproteobacteria</taxon>
        <taxon>Neisseriales</taxon>
        <taxon>Chromobacteriaceae</taxon>
        <taxon>Chromobacterium</taxon>
    </lineage>
</organism>
<reference evidence="3 4" key="1">
    <citation type="submission" date="2017-05" db="EMBL/GenBank/DDBJ databases">
        <title>Chromobacterium violaceum GHPS1 isolated from Hydrocarbon polluted soil in French Guiana display an awesome secondary metabolite arsenal and a battery of drug and heavy-metal-resistance and detoxification of xenobiotics proteins.</title>
        <authorList>
            <person name="Belbahri L."/>
        </authorList>
    </citation>
    <scope>NUCLEOTIDE SEQUENCE [LARGE SCALE GENOMIC DNA]</scope>
    <source>
        <strain evidence="3 4">GHPS1</strain>
    </source>
</reference>
<dbReference type="GO" id="GO:0006950">
    <property type="term" value="P:response to stress"/>
    <property type="evidence" value="ECO:0007669"/>
    <property type="project" value="TreeGrafter"/>
</dbReference>
<sequence length="312" mass="34237">MVAYRNFKGRVMNERELRALSRDIVRELGMLAGRCGEVDLSPVEAHLLIELEAAPANNQQLAERLRVDKSNSSRPLQRLAERGLIAWRADPADGRSKLAELTAAGRDWLKRLHAAMDADMERVLAQLDDGERAALESGLRVYRRALSQADRQRGYVIRPLAAADNGELAMLIRRVSAEYGLGEGCSFLDPQLDALFQVYDRPGSCYLAVIGPDGRLLGGGGIAPLAGGEQDVCELQKMYFDAALRGRGLGRRLLRRLLAEARALGYRRAYLETTAALGEATALYASEGFARLEGRWGDTGHGACEIAMAREL</sequence>
<protein>
    <submittedName>
        <fullName evidence="3">MarR family transcriptional regulator</fullName>
    </submittedName>
</protein>
<evidence type="ECO:0000259" key="1">
    <source>
        <dbReference type="PROSITE" id="PS50995"/>
    </source>
</evidence>
<dbReference type="PROSITE" id="PS51186">
    <property type="entry name" value="GNAT"/>
    <property type="match status" value="1"/>
</dbReference>
<comment type="caution">
    <text evidence="3">The sequence shown here is derived from an EMBL/GenBank/DDBJ whole genome shotgun (WGS) entry which is preliminary data.</text>
</comment>
<dbReference type="PANTHER" id="PTHR33164">
    <property type="entry name" value="TRANSCRIPTIONAL REGULATOR, MARR FAMILY"/>
    <property type="match status" value="1"/>
</dbReference>
<dbReference type="GO" id="GO:0016747">
    <property type="term" value="F:acyltransferase activity, transferring groups other than amino-acyl groups"/>
    <property type="evidence" value="ECO:0007669"/>
    <property type="project" value="InterPro"/>
</dbReference>
<dbReference type="Proteomes" id="UP000196342">
    <property type="component" value="Unassembled WGS sequence"/>
</dbReference>
<dbReference type="Gene3D" id="3.40.630.30">
    <property type="match status" value="1"/>
</dbReference>
<feature type="domain" description="N-acetyltransferase" evidence="2">
    <location>
        <begin position="155"/>
        <end position="312"/>
    </location>
</feature>
<evidence type="ECO:0000313" key="4">
    <source>
        <dbReference type="Proteomes" id="UP000196342"/>
    </source>
</evidence>
<dbReference type="Pfam" id="PF12802">
    <property type="entry name" value="MarR_2"/>
    <property type="match status" value="1"/>
</dbReference>
<gene>
    <name evidence="3" type="ORF">CBW21_07645</name>
</gene>
<dbReference type="InterPro" id="IPR036388">
    <property type="entry name" value="WH-like_DNA-bd_sf"/>
</dbReference>
<keyword evidence="4" id="KW-1185">Reference proteome</keyword>